<dbReference type="Proteomes" id="UP000304953">
    <property type="component" value="Unassembled WGS sequence"/>
</dbReference>
<dbReference type="EMBL" id="SRYA01000013">
    <property type="protein sequence ID" value="TGY96761.1"/>
    <property type="molecule type" value="Genomic_DNA"/>
</dbReference>
<reference evidence="1" key="1">
    <citation type="submission" date="2019-04" db="EMBL/GenBank/DDBJ databases">
        <title>Microbes associate with the intestines of laboratory mice.</title>
        <authorList>
            <person name="Navarre W."/>
            <person name="Wong E."/>
            <person name="Huang K."/>
            <person name="Tropini C."/>
            <person name="Ng K."/>
            <person name="Yu B."/>
        </authorList>
    </citation>
    <scope>NUCLEOTIDE SEQUENCE</scope>
    <source>
        <strain evidence="1">NM01_1-7b</strain>
    </source>
</reference>
<comment type="caution">
    <text evidence="1">The sequence shown here is derived from an EMBL/GenBank/DDBJ whole genome shotgun (WGS) entry which is preliminary data.</text>
</comment>
<sequence length="206" mass="24829">MKICKENYVSQLRLHNGKALEFFLMEQEERLISIIRKHLFTLPHLQQECLLDTITCIWNHIDSFQYGNEFGSWIGTVARYRCLELLRTHQEEATIPWLIEKEIAEEKEMMISCLNPQEQEIFSRFYTGAPFEAADQKSGGNIYRNMYDLLNRIDTDIFEYEKEHMTPEEKEWLHQQMKFFQKEKKHRFSLKKYFGICFQKAAFMNC</sequence>
<name>A0AC61RXN1_9FIRM</name>
<gene>
    <name evidence="1" type="ORF">E5329_08320</name>
</gene>
<organism evidence="1 2">
    <name type="scientific">Petralouisia muris</name>
    <dbReference type="NCBI Taxonomy" id="3032872"/>
    <lineage>
        <taxon>Bacteria</taxon>
        <taxon>Bacillati</taxon>
        <taxon>Bacillota</taxon>
        <taxon>Clostridia</taxon>
        <taxon>Lachnospirales</taxon>
        <taxon>Lachnospiraceae</taxon>
        <taxon>Petralouisia</taxon>
    </lineage>
</organism>
<accession>A0AC61RXN1</accession>
<evidence type="ECO:0000313" key="1">
    <source>
        <dbReference type="EMBL" id="TGY96761.1"/>
    </source>
</evidence>
<protein>
    <submittedName>
        <fullName evidence="1">Uncharacterized protein</fullName>
    </submittedName>
</protein>
<keyword evidence="2" id="KW-1185">Reference proteome</keyword>
<proteinExistence type="predicted"/>
<evidence type="ECO:0000313" key="2">
    <source>
        <dbReference type="Proteomes" id="UP000304953"/>
    </source>
</evidence>